<protein>
    <recommendedName>
        <fullName evidence="2">CoA-binding domain-containing protein</fullName>
    </recommendedName>
</protein>
<dbReference type="InterPro" id="IPR032875">
    <property type="entry name" value="Succ_CoA_lig_flav_dom"/>
</dbReference>
<dbReference type="SUPFAM" id="SSF52210">
    <property type="entry name" value="Succinyl-CoA synthetase domains"/>
    <property type="match status" value="2"/>
</dbReference>
<name>A0ABS1CWV9_9PROT</name>
<dbReference type="Pfam" id="PF13549">
    <property type="entry name" value="ATP-grasp_5"/>
    <property type="match status" value="1"/>
</dbReference>
<dbReference type="EMBL" id="NRSG01000065">
    <property type="protein sequence ID" value="MBK1658731.1"/>
    <property type="molecule type" value="Genomic_DNA"/>
</dbReference>
<dbReference type="Pfam" id="PF13380">
    <property type="entry name" value="CoA_binding_2"/>
    <property type="match status" value="1"/>
</dbReference>
<dbReference type="InterPro" id="IPR013815">
    <property type="entry name" value="ATP_grasp_subdomain_1"/>
</dbReference>
<dbReference type="SMART" id="SM00881">
    <property type="entry name" value="CoA_binding"/>
    <property type="match status" value="1"/>
</dbReference>
<evidence type="ECO:0000313" key="4">
    <source>
        <dbReference type="Proteomes" id="UP000697995"/>
    </source>
</evidence>
<dbReference type="Gene3D" id="3.40.50.720">
    <property type="entry name" value="NAD(P)-binding Rossmann-like Domain"/>
    <property type="match status" value="1"/>
</dbReference>
<dbReference type="PANTHER" id="PTHR42793">
    <property type="entry name" value="COA BINDING DOMAIN CONTAINING PROTEIN"/>
    <property type="match status" value="1"/>
</dbReference>
<gene>
    <name evidence="3" type="ORF">CKO45_10860</name>
</gene>
<proteinExistence type="predicted"/>
<dbReference type="Proteomes" id="UP000697995">
    <property type="component" value="Unassembled WGS sequence"/>
</dbReference>
<evidence type="ECO:0000313" key="3">
    <source>
        <dbReference type="EMBL" id="MBK1658731.1"/>
    </source>
</evidence>
<keyword evidence="1" id="KW-0816">Tricarboxylic acid cycle</keyword>
<dbReference type="InterPro" id="IPR016102">
    <property type="entry name" value="Succinyl-CoA_synth-like"/>
</dbReference>
<sequence length="684" mass="70229">MHSLHRALFQPRRIALVGASSDPKRLTARAQLYLRKHGYQGDILPVHPREAEVLGERAWPTVADIPGTVDFAYILLNTPQVEGVVEAVAAKGIPAACVLADGFAEAGPEGAARQSRLLATAKRAGLRILGPNSMGVVNLNDRIACSVNAALEADSLPAGRIALVSQSGSMMGAIMSRGAARGIGFSHLVGTGNEADLTAGEVAGLLVDDPQVDAILLFLEAIREPRHFADLARRAHAAGKPVIAYKLGRSPYGAELATSHTGALAGSDAAAEAFFRAHGILRVTTLEALIELPALARAARPPAQPKRAVSVTTTTGGGGAMAVDCLGVAGIEARAPDAAAGAKLDAAGIAHHGRLLDLTLAGAKPDRVAAAIDALQAAGDTDLVLSVIGSSAQFRPQDAVAGIVRARDAGGAKPVAAFLVPQADASLRLLAEAGIPAFRTPESAADCIRAWCDWQAPRAAAAAPAVAHALPARPDEADARHLLAALGLTSPFAVLRSPQDPAPDLRFPVALKILSPDLAHKTEVGGVRLYIPDAATLAAEAAAMQARVAAAAPAARLTGFLVQPMAKGLGEAILGFRRDPEVGPVVLLGTGGITAELFRDVTLCLAPVTEHEAMAMIAEVKGLRPLGGWRGLPRGDLAALARAVVALSRLAAREDIAEAEINPLIIHPGSEGVTVADAWAVPAG</sequence>
<dbReference type="Gene3D" id="3.40.50.261">
    <property type="entry name" value="Succinyl-CoA synthetase domains"/>
    <property type="match status" value="2"/>
</dbReference>
<dbReference type="Gene3D" id="3.30.470.20">
    <property type="entry name" value="ATP-grasp fold, B domain"/>
    <property type="match status" value="1"/>
</dbReference>
<dbReference type="Gene3D" id="3.30.1490.20">
    <property type="entry name" value="ATP-grasp fold, A domain"/>
    <property type="match status" value="1"/>
</dbReference>
<dbReference type="SUPFAM" id="SSF51735">
    <property type="entry name" value="NAD(P)-binding Rossmann-fold domains"/>
    <property type="match status" value="1"/>
</dbReference>
<accession>A0ABS1CWV9</accession>
<organism evidence="3 4">
    <name type="scientific">Paracraurococcus ruber</name>
    <dbReference type="NCBI Taxonomy" id="77675"/>
    <lineage>
        <taxon>Bacteria</taxon>
        <taxon>Pseudomonadati</taxon>
        <taxon>Pseudomonadota</taxon>
        <taxon>Alphaproteobacteria</taxon>
        <taxon>Acetobacterales</taxon>
        <taxon>Roseomonadaceae</taxon>
        <taxon>Paracraurococcus</taxon>
    </lineage>
</organism>
<dbReference type="SUPFAM" id="SSF56059">
    <property type="entry name" value="Glutathione synthetase ATP-binding domain-like"/>
    <property type="match status" value="1"/>
</dbReference>
<keyword evidence="4" id="KW-1185">Reference proteome</keyword>
<dbReference type="InterPro" id="IPR003781">
    <property type="entry name" value="CoA-bd"/>
</dbReference>
<evidence type="ECO:0000259" key="2">
    <source>
        <dbReference type="SMART" id="SM00881"/>
    </source>
</evidence>
<dbReference type="RefSeq" id="WP_133220420.1">
    <property type="nucleotide sequence ID" value="NZ_NRSG01000065.1"/>
</dbReference>
<dbReference type="InterPro" id="IPR036291">
    <property type="entry name" value="NAD(P)-bd_dom_sf"/>
</dbReference>
<comment type="caution">
    <text evidence="3">The sequence shown here is derived from an EMBL/GenBank/DDBJ whole genome shotgun (WGS) entry which is preliminary data.</text>
</comment>
<feature type="domain" description="CoA-binding" evidence="2">
    <location>
        <begin position="8"/>
        <end position="103"/>
    </location>
</feature>
<reference evidence="3 4" key="1">
    <citation type="journal article" date="2020" name="Microorganisms">
        <title>Osmotic Adaptation and Compatible Solute Biosynthesis of Phototrophic Bacteria as Revealed from Genome Analyses.</title>
        <authorList>
            <person name="Imhoff J.F."/>
            <person name="Rahn T."/>
            <person name="Kunzel S."/>
            <person name="Keller A."/>
            <person name="Neulinger S.C."/>
        </authorList>
    </citation>
    <scope>NUCLEOTIDE SEQUENCE [LARGE SCALE GENOMIC DNA]</scope>
    <source>
        <strain evidence="3 4">DSM 15382</strain>
    </source>
</reference>
<evidence type="ECO:0000256" key="1">
    <source>
        <dbReference type="ARBA" id="ARBA00022532"/>
    </source>
</evidence>
<dbReference type="Pfam" id="PF13607">
    <property type="entry name" value="Succ_CoA_lig"/>
    <property type="match status" value="1"/>
</dbReference>
<dbReference type="PANTHER" id="PTHR42793:SF4">
    <property type="entry name" value="BLL6376 PROTEIN"/>
    <property type="match status" value="1"/>
</dbReference>